<name>A0AAD9R7Z3_9HYME</name>
<evidence type="ECO:0000259" key="3">
    <source>
        <dbReference type="Pfam" id="PF13843"/>
    </source>
</evidence>
<feature type="domain" description="PiggyBac transposable element-derived protein 4 C-terminal zinc-finger" evidence="2">
    <location>
        <begin position="512"/>
        <end position="552"/>
    </location>
</feature>
<evidence type="ECO:0000313" key="5">
    <source>
        <dbReference type="Proteomes" id="UP001258017"/>
    </source>
</evidence>
<evidence type="ECO:0008006" key="6">
    <source>
        <dbReference type="Google" id="ProtNLM"/>
    </source>
</evidence>
<protein>
    <recommendedName>
        <fullName evidence="6">Transposase</fullName>
    </recommendedName>
</protein>
<feature type="compositionally biased region" description="Low complexity" evidence="1">
    <location>
        <begin position="44"/>
        <end position="53"/>
    </location>
</feature>
<dbReference type="InterPro" id="IPR032718">
    <property type="entry name" value="PGBD4_Znf_C"/>
</dbReference>
<comment type="caution">
    <text evidence="4">The sequence shown here is derived from an EMBL/GenBank/DDBJ whole genome shotgun (WGS) entry which is preliminary data.</text>
</comment>
<reference evidence="4" key="2">
    <citation type="journal article" date="2023" name="Commun. Biol.">
        <title>Intrasexual cuticular hydrocarbon dimorphism in a wasp sheds light on hydrocarbon biosynthesis genes in Hymenoptera.</title>
        <authorList>
            <person name="Moris V.C."/>
            <person name="Podsiadlowski L."/>
            <person name="Martin S."/>
            <person name="Oeyen J.P."/>
            <person name="Donath A."/>
            <person name="Petersen M."/>
            <person name="Wilbrandt J."/>
            <person name="Misof B."/>
            <person name="Liedtke D."/>
            <person name="Thamm M."/>
            <person name="Scheiner R."/>
            <person name="Schmitt T."/>
            <person name="Niehuis O."/>
        </authorList>
    </citation>
    <scope>NUCLEOTIDE SEQUENCE</scope>
    <source>
        <strain evidence="4">GBR_01_08_01A</strain>
    </source>
</reference>
<dbReference type="InterPro" id="IPR029526">
    <property type="entry name" value="PGBD"/>
</dbReference>
<feature type="compositionally biased region" description="Basic residues" evidence="1">
    <location>
        <begin position="24"/>
        <end position="33"/>
    </location>
</feature>
<gene>
    <name evidence="4" type="ORF">KPH14_013001</name>
</gene>
<dbReference type="Pfam" id="PF13843">
    <property type="entry name" value="DDE_Tnp_1_7"/>
    <property type="match status" value="1"/>
</dbReference>
<organism evidence="4 5">
    <name type="scientific">Odynerus spinipes</name>
    <dbReference type="NCBI Taxonomy" id="1348599"/>
    <lineage>
        <taxon>Eukaryota</taxon>
        <taxon>Metazoa</taxon>
        <taxon>Ecdysozoa</taxon>
        <taxon>Arthropoda</taxon>
        <taxon>Hexapoda</taxon>
        <taxon>Insecta</taxon>
        <taxon>Pterygota</taxon>
        <taxon>Neoptera</taxon>
        <taxon>Endopterygota</taxon>
        <taxon>Hymenoptera</taxon>
        <taxon>Apocrita</taxon>
        <taxon>Aculeata</taxon>
        <taxon>Vespoidea</taxon>
        <taxon>Vespidae</taxon>
        <taxon>Eumeninae</taxon>
        <taxon>Odynerus</taxon>
    </lineage>
</organism>
<evidence type="ECO:0000313" key="4">
    <source>
        <dbReference type="EMBL" id="KAK2574752.1"/>
    </source>
</evidence>
<evidence type="ECO:0000256" key="1">
    <source>
        <dbReference type="SAM" id="MobiDB-lite"/>
    </source>
</evidence>
<sequence length="557" mass="65505">MPQDNLPSSDTEDMDYNNNGVVTCRRKNKRRRISSTSADEGDQNSNLNLENSDSNEVFSSWSKTNFNPVKHAFDDRNSGVKSNLTQESTPLDAFQHFFSEQLLSDITKQTNNYFTFVKENTLPKTHSRINSWKPTSICEMYGFLAIMMLMPRTKKLTLNEYWSTDELIKTYSFRKIMARDRFMLLLQMLHFNDNNVRSDEPLFKIRHILDALKNSFAQSFYPYQEVCIDESLMLFKGRCHFRQFIPSKRSRFGIKTFVLCDCKTNYVLDFIVYTGRHTDIVHDFTTIGQAANVVMTLLRPYLGKGHTVITDNWYTSPHLYNLLHKEKTNAYGTVRKNRKDMPEINTSLRKGKFDYRCTDNLLVLKWRDKKDVWMLSTIHEPKMVETGRRNHITGLPKLKPECVVNYNIKMGSVDHVDMVLSTLHSHRKCLKWYKKLFFHLLDLSLYNSYILHQSVTGKKQKYNEFQLKVIKQILQKYPQNRKSTGGGRRNIENLPYRLTERHFPSKTLNAEGNVSRRKCVVCKKQNQRKDTPYQCKKCNVGLCVDNCFEIYHTQLQY</sequence>
<dbReference type="Pfam" id="PF13842">
    <property type="entry name" value="zf-Tnp_2"/>
    <property type="match status" value="1"/>
</dbReference>
<reference evidence="4" key="1">
    <citation type="submission" date="2021-08" db="EMBL/GenBank/DDBJ databases">
        <authorList>
            <person name="Misof B."/>
            <person name="Oliver O."/>
            <person name="Podsiadlowski L."/>
            <person name="Donath A."/>
            <person name="Peters R."/>
            <person name="Mayer C."/>
            <person name="Rust J."/>
            <person name="Gunkel S."/>
            <person name="Lesny P."/>
            <person name="Martin S."/>
            <person name="Oeyen J.P."/>
            <person name="Petersen M."/>
            <person name="Panagiotis P."/>
            <person name="Wilbrandt J."/>
            <person name="Tanja T."/>
        </authorList>
    </citation>
    <scope>NUCLEOTIDE SEQUENCE</scope>
    <source>
        <strain evidence="4">GBR_01_08_01A</strain>
        <tissue evidence="4">Thorax + abdomen</tissue>
    </source>
</reference>
<dbReference type="EMBL" id="JAIFRP010005046">
    <property type="protein sequence ID" value="KAK2574752.1"/>
    <property type="molecule type" value="Genomic_DNA"/>
</dbReference>
<dbReference type="PANTHER" id="PTHR46599:SF3">
    <property type="entry name" value="PIGGYBAC TRANSPOSABLE ELEMENT-DERIVED PROTEIN 4"/>
    <property type="match status" value="1"/>
</dbReference>
<dbReference type="Proteomes" id="UP001258017">
    <property type="component" value="Unassembled WGS sequence"/>
</dbReference>
<keyword evidence="5" id="KW-1185">Reference proteome</keyword>
<proteinExistence type="predicted"/>
<evidence type="ECO:0000259" key="2">
    <source>
        <dbReference type="Pfam" id="PF13842"/>
    </source>
</evidence>
<feature type="domain" description="PiggyBac transposable element-derived protein" evidence="3">
    <location>
        <begin position="89"/>
        <end position="449"/>
    </location>
</feature>
<dbReference type="AlphaFoldDB" id="A0AAD9R7Z3"/>
<feature type="region of interest" description="Disordered" evidence="1">
    <location>
        <begin position="1"/>
        <end position="53"/>
    </location>
</feature>
<accession>A0AAD9R7Z3</accession>
<dbReference type="PANTHER" id="PTHR46599">
    <property type="entry name" value="PIGGYBAC TRANSPOSABLE ELEMENT-DERIVED PROTEIN 4"/>
    <property type="match status" value="1"/>
</dbReference>